<dbReference type="EMBL" id="CAMGYJ010000006">
    <property type="protein sequence ID" value="CAI0428900.1"/>
    <property type="molecule type" value="Genomic_DNA"/>
</dbReference>
<proteinExistence type="predicted"/>
<gene>
    <name evidence="1" type="ORF">LITE_LOCUS21890</name>
    <name evidence="2" type="ORF">LITE_LOCUS21892</name>
    <name evidence="3" type="ORF">LITE_LOCUS21893</name>
    <name evidence="4" type="ORF">LITE_LOCUS21894</name>
    <name evidence="5" type="ORF">LITE_LOCUS21895</name>
</gene>
<organism evidence="2 6">
    <name type="scientific">Linum tenue</name>
    <dbReference type="NCBI Taxonomy" id="586396"/>
    <lineage>
        <taxon>Eukaryota</taxon>
        <taxon>Viridiplantae</taxon>
        <taxon>Streptophyta</taxon>
        <taxon>Embryophyta</taxon>
        <taxon>Tracheophyta</taxon>
        <taxon>Spermatophyta</taxon>
        <taxon>Magnoliopsida</taxon>
        <taxon>eudicotyledons</taxon>
        <taxon>Gunneridae</taxon>
        <taxon>Pentapetalae</taxon>
        <taxon>rosids</taxon>
        <taxon>fabids</taxon>
        <taxon>Malpighiales</taxon>
        <taxon>Linaceae</taxon>
        <taxon>Linum</taxon>
    </lineage>
</organism>
<sequence length="159" mass="17283">MPVISKQCRMAKSANDVWGAIFAATNIYPAAMPLLITGIRVTSRDGVTAGSIREITFGNAVGPTVTHATEQITRVDHGTRTIESTFNNDRNFVGKHFRSASLVVRVDPNNADDGPNSAGSTIYWTLTHSWISTTASNGFNLEGFWTAIEDGFRALDTYN</sequence>
<evidence type="ECO:0000313" key="4">
    <source>
        <dbReference type="EMBL" id="CAI0428907.1"/>
    </source>
</evidence>
<protein>
    <submittedName>
        <fullName evidence="2">Uncharacterized protein</fullName>
    </submittedName>
</protein>
<reference evidence="2" key="1">
    <citation type="submission" date="2022-08" db="EMBL/GenBank/DDBJ databases">
        <authorList>
            <person name="Gutierrez-Valencia J."/>
        </authorList>
    </citation>
    <scope>NUCLEOTIDE SEQUENCE</scope>
</reference>
<dbReference type="InterPro" id="IPR023393">
    <property type="entry name" value="START-like_dom_sf"/>
</dbReference>
<evidence type="ECO:0000313" key="2">
    <source>
        <dbReference type="EMBL" id="CAI0428903.1"/>
    </source>
</evidence>
<evidence type="ECO:0000313" key="3">
    <source>
        <dbReference type="EMBL" id="CAI0428905.1"/>
    </source>
</evidence>
<dbReference type="SUPFAM" id="SSF55961">
    <property type="entry name" value="Bet v1-like"/>
    <property type="match status" value="1"/>
</dbReference>
<comment type="caution">
    <text evidence="2">The sequence shown here is derived from an EMBL/GenBank/DDBJ whole genome shotgun (WGS) entry which is preliminary data.</text>
</comment>
<dbReference type="EMBL" id="CAMGYJ010000006">
    <property type="protein sequence ID" value="CAI0428907.1"/>
    <property type="molecule type" value="Genomic_DNA"/>
</dbReference>
<dbReference type="EMBL" id="CAMGYJ010000006">
    <property type="protein sequence ID" value="CAI0428903.1"/>
    <property type="molecule type" value="Genomic_DNA"/>
</dbReference>
<dbReference type="EMBL" id="CAMGYJ010000006">
    <property type="protein sequence ID" value="CAI0428905.1"/>
    <property type="molecule type" value="Genomic_DNA"/>
</dbReference>
<evidence type="ECO:0000313" key="1">
    <source>
        <dbReference type="EMBL" id="CAI0428900.1"/>
    </source>
</evidence>
<name>A0AAV0L389_9ROSI</name>
<keyword evidence="6" id="KW-1185">Reference proteome</keyword>
<evidence type="ECO:0000313" key="5">
    <source>
        <dbReference type="EMBL" id="CAI0428909.1"/>
    </source>
</evidence>
<dbReference type="EMBL" id="CAMGYJ010000006">
    <property type="protein sequence ID" value="CAI0428909.1"/>
    <property type="molecule type" value="Genomic_DNA"/>
</dbReference>
<accession>A0AAV0L389</accession>
<evidence type="ECO:0000313" key="6">
    <source>
        <dbReference type="Proteomes" id="UP001154282"/>
    </source>
</evidence>
<dbReference type="Gene3D" id="3.30.530.20">
    <property type="match status" value="1"/>
</dbReference>
<dbReference type="Proteomes" id="UP001154282">
    <property type="component" value="Unassembled WGS sequence"/>
</dbReference>
<dbReference type="AlphaFoldDB" id="A0AAV0L389"/>